<evidence type="ECO:0000313" key="18">
    <source>
        <dbReference type="EMBL" id="SFS96346.1"/>
    </source>
</evidence>
<evidence type="ECO:0000256" key="11">
    <source>
        <dbReference type="ARBA" id="ARBA00023304"/>
    </source>
</evidence>
<evidence type="ECO:0000256" key="17">
    <source>
        <dbReference type="RuleBase" id="RU364094"/>
    </source>
</evidence>
<dbReference type="PANTHER" id="PTHR42743:SF11">
    <property type="entry name" value="AMINODEOXYCHORISMATE LYASE"/>
    <property type="match status" value="1"/>
</dbReference>
<dbReference type="EC" id="2.6.1.42" evidence="17"/>
<dbReference type="UniPathway" id="UPA00049">
    <property type="reaction ID" value="UER00062"/>
</dbReference>
<comment type="pathway">
    <text evidence="5 17">Amino-acid biosynthesis; L-leucine biosynthesis; L-leucine from 3-methyl-2-oxobutanoate: step 4/4.</text>
</comment>
<evidence type="ECO:0000256" key="14">
    <source>
        <dbReference type="ARBA" id="ARBA00049229"/>
    </source>
</evidence>
<proteinExistence type="inferred from homology"/>
<dbReference type="UniPathway" id="UPA00047">
    <property type="reaction ID" value="UER00058"/>
</dbReference>
<dbReference type="PANTHER" id="PTHR42743">
    <property type="entry name" value="AMINO-ACID AMINOTRANSFERASE"/>
    <property type="match status" value="1"/>
</dbReference>
<dbReference type="InterPro" id="IPR018300">
    <property type="entry name" value="Aminotrans_IV_CS"/>
</dbReference>
<evidence type="ECO:0000256" key="10">
    <source>
        <dbReference type="ARBA" id="ARBA00022898"/>
    </source>
</evidence>
<evidence type="ECO:0000256" key="15">
    <source>
        <dbReference type="RuleBase" id="RU004106"/>
    </source>
</evidence>
<comment type="similarity">
    <text evidence="6 15">Belongs to the class-IV pyridoxal-phosphate-dependent aminotransferase family.</text>
</comment>
<comment type="catalytic activity">
    <reaction evidence="13 17">
        <text>L-isoleucine + 2-oxoglutarate = (S)-3-methyl-2-oxopentanoate + L-glutamate</text>
        <dbReference type="Rhea" id="RHEA:24801"/>
        <dbReference type="ChEBI" id="CHEBI:16810"/>
        <dbReference type="ChEBI" id="CHEBI:29985"/>
        <dbReference type="ChEBI" id="CHEBI:35146"/>
        <dbReference type="ChEBI" id="CHEBI:58045"/>
        <dbReference type="EC" id="2.6.1.42"/>
    </reaction>
</comment>
<evidence type="ECO:0000256" key="12">
    <source>
        <dbReference type="ARBA" id="ARBA00048212"/>
    </source>
</evidence>
<dbReference type="InterPro" id="IPR043132">
    <property type="entry name" value="BCAT-like_C"/>
</dbReference>
<dbReference type="Proteomes" id="UP000198660">
    <property type="component" value="Unassembled WGS sequence"/>
</dbReference>
<evidence type="ECO:0000256" key="7">
    <source>
        <dbReference type="ARBA" id="ARBA00022576"/>
    </source>
</evidence>
<reference evidence="19" key="1">
    <citation type="submission" date="2016-10" db="EMBL/GenBank/DDBJ databases">
        <authorList>
            <person name="Varghese N."/>
            <person name="Submissions S."/>
        </authorList>
    </citation>
    <scope>NUCLEOTIDE SEQUENCE [LARGE SCALE GENOMIC DNA]</scope>
    <source>
        <strain evidence="19">DSM 45789</strain>
    </source>
</reference>
<dbReference type="FunFam" id="3.30.470.10:FF:000006">
    <property type="entry name" value="Branched-chain-amino-acid aminotransferase"/>
    <property type="match status" value="1"/>
</dbReference>
<evidence type="ECO:0000256" key="9">
    <source>
        <dbReference type="ARBA" id="ARBA00022679"/>
    </source>
</evidence>
<dbReference type="UniPathway" id="UPA00048">
    <property type="reaction ID" value="UER00073"/>
</dbReference>
<dbReference type="InterPro" id="IPR005785">
    <property type="entry name" value="B_amino_transI"/>
</dbReference>
<dbReference type="InterPro" id="IPR043131">
    <property type="entry name" value="BCAT-like_N"/>
</dbReference>
<dbReference type="GO" id="GO:0009097">
    <property type="term" value="P:isoleucine biosynthetic process"/>
    <property type="evidence" value="ECO:0007669"/>
    <property type="project" value="UniProtKB-UniPathway"/>
</dbReference>
<dbReference type="Gene3D" id="3.30.470.10">
    <property type="match status" value="1"/>
</dbReference>
<dbReference type="GO" id="GO:0052656">
    <property type="term" value="F:L-isoleucine-2-oxoglutarate transaminase activity"/>
    <property type="evidence" value="ECO:0007669"/>
    <property type="project" value="RHEA"/>
</dbReference>
<dbReference type="EMBL" id="FPAA01000013">
    <property type="protein sequence ID" value="SFS96346.1"/>
    <property type="molecule type" value="Genomic_DNA"/>
</dbReference>
<dbReference type="GO" id="GO:0052654">
    <property type="term" value="F:L-leucine-2-oxoglutarate transaminase activity"/>
    <property type="evidence" value="ECO:0007669"/>
    <property type="project" value="RHEA"/>
</dbReference>
<evidence type="ECO:0000256" key="3">
    <source>
        <dbReference type="ARBA" id="ARBA00004824"/>
    </source>
</evidence>
<comment type="catalytic activity">
    <reaction evidence="12 17">
        <text>L-valine + 2-oxoglutarate = 3-methyl-2-oxobutanoate + L-glutamate</text>
        <dbReference type="Rhea" id="RHEA:24813"/>
        <dbReference type="ChEBI" id="CHEBI:11851"/>
        <dbReference type="ChEBI" id="CHEBI:16810"/>
        <dbReference type="ChEBI" id="CHEBI:29985"/>
        <dbReference type="ChEBI" id="CHEBI:57762"/>
        <dbReference type="EC" id="2.6.1.42"/>
    </reaction>
</comment>
<dbReference type="NCBIfam" id="NF006185">
    <property type="entry name" value="PRK08320.1"/>
    <property type="match status" value="1"/>
</dbReference>
<evidence type="ECO:0000256" key="13">
    <source>
        <dbReference type="ARBA" id="ARBA00048798"/>
    </source>
</evidence>
<evidence type="ECO:0000256" key="8">
    <source>
        <dbReference type="ARBA" id="ARBA00022605"/>
    </source>
</evidence>
<evidence type="ECO:0000256" key="4">
    <source>
        <dbReference type="ARBA" id="ARBA00004931"/>
    </source>
</evidence>
<keyword evidence="9 17" id="KW-0808">Transferase</keyword>
<evidence type="ECO:0000256" key="16">
    <source>
        <dbReference type="RuleBase" id="RU004516"/>
    </source>
</evidence>
<evidence type="ECO:0000313" key="19">
    <source>
        <dbReference type="Proteomes" id="UP000198660"/>
    </source>
</evidence>
<dbReference type="FunFam" id="3.20.10.10:FF:000008">
    <property type="entry name" value="Branched-chain-amino-acid aminotransferase"/>
    <property type="match status" value="1"/>
</dbReference>
<dbReference type="RefSeq" id="WP_091838921.1">
    <property type="nucleotide sequence ID" value="NZ_FPAA01000013.1"/>
</dbReference>
<evidence type="ECO:0000256" key="6">
    <source>
        <dbReference type="ARBA" id="ARBA00009320"/>
    </source>
</evidence>
<comment type="pathway">
    <text evidence="3 17">Amino-acid biosynthesis; L-isoleucine biosynthesis; L-isoleucine from 2-oxobutanoate: step 4/4.</text>
</comment>
<dbReference type="GO" id="GO:0009099">
    <property type="term" value="P:L-valine biosynthetic process"/>
    <property type="evidence" value="ECO:0007669"/>
    <property type="project" value="UniProtKB-UniPathway"/>
</dbReference>
<dbReference type="InterPro" id="IPR036038">
    <property type="entry name" value="Aminotransferase-like"/>
</dbReference>
<organism evidence="18 19">
    <name type="scientific">Marininema halotolerans</name>
    <dbReference type="NCBI Taxonomy" id="1155944"/>
    <lineage>
        <taxon>Bacteria</taxon>
        <taxon>Bacillati</taxon>
        <taxon>Bacillota</taxon>
        <taxon>Bacilli</taxon>
        <taxon>Bacillales</taxon>
        <taxon>Thermoactinomycetaceae</taxon>
        <taxon>Marininema</taxon>
    </lineage>
</organism>
<dbReference type="GO" id="GO:0009098">
    <property type="term" value="P:L-leucine biosynthetic process"/>
    <property type="evidence" value="ECO:0007669"/>
    <property type="project" value="UniProtKB-UniPathway"/>
</dbReference>
<dbReference type="PROSITE" id="PS00770">
    <property type="entry name" value="AA_TRANSFER_CLASS_4"/>
    <property type="match status" value="1"/>
</dbReference>
<dbReference type="Gene3D" id="3.20.10.10">
    <property type="entry name" value="D-amino Acid Aminotransferase, subunit A, domain 2"/>
    <property type="match status" value="1"/>
</dbReference>
<dbReference type="InterPro" id="IPR050571">
    <property type="entry name" value="Class-IV_PLP-Dep_Aminotrnsfr"/>
</dbReference>
<name>A0A1I6U4G9_9BACL</name>
<keyword evidence="19" id="KW-1185">Reference proteome</keyword>
<keyword evidence="7 17" id="KW-0032">Aminotransferase</keyword>
<dbReference type="OrthoDB" id="9805628at2"/>
<comment type="function">
    <text evidence="2 17">Acts on leucine, isoleucine and valine.</text>
</comment>
<dbReference type="GO" id="GO:0052655">
    <property type="term" value="F:L-valine-2-oxoglutarate transaminase activity"/>
    <property type="evidence" value="ECO:0007669"/>
    <property type="project" value="RHEA"/>
</dbReference>
<dbReference type="CDD" id="cd01558">
    <property type="entry name" value="D-AAT_like"/>
    <property type="match status" value="1"/>
</dbReference>
<keyword evidence="10 16" id="KW-0663">Pyridoxal phosphate</keyword>
<dbReference type="AlphaFoldDB" id="A0A1I6U4G9"/>
<keyword evidence="11 17" id="KW-0100">Branched-chain amino acid biosynthesis</keyword>
<sequence>MKEQRWVYMNGDYVKKEEATVSIFDHGFLYGDGIFEGIRVYDGNVFRLRDHLIRLYESAHSILLEIPYTIEKMEEAVLQSIRKNQLKNAYIRLVITRGKGDLSLDPSTCEDPKVIIIVDQVKMFPQRMYDEGVSIVTVPTRRNVPDALNPKIKSLNYLNNILVKMEANQAGVGEALMLNQAGYVAEGSGDNIFIVKKGILFTPPGYIGALDGITRQAIMDLCGRHGYTVKEEPFTRHDVYVADEVFLTGTAAEVIAVVKVDGRMVGDGKPGPITNHLLEEFRGLVTIDGTQAYPEEADEPQLATVEKKAEVATAEHVG</sequence>
<dbReference type="InterPro" id="IPR001544">
    <property type="entry name" value="Aminotrans_IV"/>
</dbReference>
<keyword evidence="8 17" id="KW-0028">Amino-acid biosynthesis</keyword>
<comment type="cofactor">
    <cofactor evidence="1 16">
        <name>pyridoxal 5'-phosphate</name>
        <dbReference type="ChEBI" id="CHEBI:597326"/>
    </cofactor>
</comment>
<evidence type="ECO:0000256" key="2">
    <source>
        <dbReference type="ARBA" id="ARBA00003109"/>
    </source>
</evidence>
<comment type="catalytic activity">
    <reaction evidence="14 17">
        <text>L-leucine + 2-oxoglutarate = 4-methyl-2-oxopentanoate + L-glutamate</text>
        <dbReference type="Rhea" id="RHEA:18321"/>
        <dbReference type="ChEBI" id="CHEBI:16810"/>
        <dbReference type="ChEBI" id="CHEBI:17865"/>
        <dbReference type="ChEBI" id="CHEBI:29985"/>
        <dbReference type="ChEBI" id="CHEBI:57427"/>
        <dbReference type="EC" id="2.6.1.42"/>
    </reaction>
</comment>
<evidence type="ECO:0000256" key="5">
    <source>
        <dbReference type="ARBA" id="ARBA00005072"/>
    </source>
</evidence>
<evidence type="ECO:0000256" key="1">
    <source>
        <dbReference type="ARBA" id="ARBA00001933"/>
    </source>
</evidence>
<comment type="pathway">
    <text evidence="4 17">Amino-acid biosynthesis; L-valine biosynthesis; L-valine from pyruvate: step 4/4.</text>
</comment>
<dbReference type="NCBIfam" id="TIGR01122">
    <property type="entry name" value="ilvE_I"/>
    <property type="match status" value="1"/>
</dbReference>
<dbReference type="SUPFAM" id="SSF56752">
    <property type="entry name" value="D-aminoacid aminotransferase-like PLP-dependent enzymes"/>
    <property type="match status" value="1"/>
</dbReference>
<protein>
    <recommendedName>
        <fullName evidence="17">Branched-chain-amino-acid aminotransferase</fullName>
        <shortName evidence="17">BCAT</shortName>
        <ecNumber evidence="17">2.6.1.42</ecNumber>
    </recommendedName>
</protein>
<accession>A0A1I6U4G9</accession>
<gene>
    <name evidence="17" type="primary">ilvE</name>
    <name evidence="18" type="ORF">SAMN05444972_11366</name>
</gene>
<dbReference type="GO" id="GO:0005829">
    <property type="term" value="C:cytosol"/>
    <property type="evidence" value="ECO:0007669"/>
    <property type="project" value="TreeGrafter"/>
</dbReference>
<dbReference type="Pfam" id="PF01063">
    <property type="entry name" value="Aminotran_4"/>
    <property type="match status" value="1"/>
</dbReference>